<dbReference type="Proteomes" id="UP000800035">
    <property type="component" value="Unassembled WGS sequence"/>
</dbReference>
<proteinExistence type="predicted"/>
<gene>
    <name evidence="7" type="ORF">CC80DRAFT_490533</name>
</gene>
<name>A0A6A5U242_9PLEO</name>
<evidence type="ECO:0000256" key="3">
    <source>
        <dbReference type="ARBA" id="ARBA00022729"/>
    </source>
</evidence>
<keyword evidence="8" id="KW-1185">Reference proteome</keyword>
<keyword evidence="2" id="KW-0964">Secreted</keyword>
<dbReference type="AlphaFoldDB" id="A0A6A5U242"/>
<keyword evidence="3 5" id="KW-0732">Signal</keyword>
<dbReference type="GO" id="GO:0005576">
    <property type="term" value="C:extracellular region"/>
    <property type="evidence" value="ECO:0007669"/>
    <property type="project" value="UniProtKB-SubCell"/>
</dbReference>
<evidence type="ECO:0000256" key="2">
    <source>
        <dbReference type="ARBA" id="ARBA00022525"/>
    </source>
</evidence>
<organism evidence="7 8">
    <name type="scientific">Byssothecium circinans</name>
    <dbReference type="NCBI Taxonomy" id="147558"/>
    <lineage>
        <taxon>Eukaryota</taxon>
        <taxon>Fungi</taxon>
        <taxon>Dikarya</taxon>
        <taxon>Ascomycota</taxon>
        <taxon>Pezizomycotina</taxon>
        <taxon>Dothideomycetes</taxon>
        <taxon>Pleosporomycetidae</taxon>
        <taxon>Pleosporales</taxon>
        <taxon>Massarineae</taxon>
        <taxon>Massarinaceae</taxon>
        <taxon>Byssothecium</taxon>
    </lineage>
</organism>
<evidence type="ECO:0000259" key="6">
    <source>
        <dbReference type="Pfam" id="PF16541"/>
    </source>
</evidence>
<evidence type="ECO:0000256" key="1">
    <source>
        <dbReference type="ARBA" id="ARBA00004613"/>
    </source>
</evidence>
<feature type="signal peptide" evidence="5">
    <location>
        <begin position="1"/>
        <end position="16"/>
    </location>
</feature>
<dbReference type="OrthoDB" id="3539798at2759"/>
<evidence type="ECO:0000256" key="5">
    <source>
        <dbReference type="SAM" id="SignalP"/>
    </source>
</evidence>
<dbReference type="Pfam" id="PF16541">
    <property type="entry name" value="AltA1"/>
    <property type="match status" value="1"/>
</dbReference>
<protein>
    <recommendedName>
        <fullName evidence="6">AA1-like domain-containing protein</fullName>
    </recommendedName>
</protein>
<comment type="subcellular location">
    <subcellularLocation>
        <location evidence="1">Secreted</location>
    </subcellularLocation>
</comment>
<evidence type="ECO:0000313" key="8">
    <source>
        <dbReference type="Proteomes" id="UP000800035"/>
    </source>
</evidence>
<dbReference type="EMBL" id="ML976986">
    <property type="protein sequence ID" value="KAF1958714.1"/>
    <property type="molecule type" value="Genomic_DNA"/>
</dbReference>
<sequence length="189" mass="20334">MHLLSSLVTLLPLTLALPSLTPRAYSDPCDYTTNPPTFYLTSAKYSSQLTYSTPAHLAVSSATVEFNLTNSVDDSVNERCIGYASGQQFDAGFFAYPYAINCTGTGGGGVIQSASFEYTGYARTVGVNETWTCGGNTYLGTAGTKFDFQCKEDVYQNPNWTTPGEIYSSRTVTCEPLNTSVVPTVIQAV</sequence>
<evidence type="ECO:0000313" key="7">
    <source>
        <dbReference type="EMBL" id="KAF1958714.1"/>
    </source>
</evidence>
<evidence type="ECO:0000256" key="4">
    <source>
        <dbReference type="ARBA" id="ARBA00023157"/>
    </source>
</evidence>
<keyword evidence="4" id="KW-1015">Disulfide bond</keyword>
<feature type="chain" id="PRO_5025512210" description="AA1-like domain-containing protein" evidence="5">
    <location>
        <begin position="17"/>
        <end position="189"/>
    </location>
</feature>
<feature type="domain" description="AA1-like" evidence="6">
    <location>
        <begin position="50"/>
        <end position="174"/>
    </location>
</feature>
<accession>A0A6A5U242</accession>
<reference evidence="7" key="1">
    <citation type="journal article" date="2020" name="Stud. Mycol.">
        <title>101 Dothideomycetes genomes: a test case for predicting lifestyles and emergence of pathogens.</title>
        <authorList>
            <person name="Haridas S."/>
            <person name="Albert R."/>
            <person name="Binder M."/>
            <person name="Bloem J."/>
            <person name="Labutti K."/>
            <person name="Salamov A."/>
            <person name="Andreopoulos B."/>
            <person name="Baker S."/>
            <person name="Barry K."/>
            <person name="Bills G."/>
            <person name="Bluhm B."/>
            <person name="Cannon C."/>
            <person name="Castanera R."/>
            <person name="Culley D."/>
            <person name="Daum C."/>
            <person name="Ezra D."/>
            <person name="Gonzalez J."/>
            <person name="Henrissat B."/>
            <person name="Kuo A."/>
            <person name="Liang C."/>
            <person name="Lipzen A."/>
            <person name="Lutzoni F."/>
            <person name="Magnuson J."/>
            <person name="Mondo S."/>
            <person name="Nolan M."/>
            <person name="Ohm R."/>
            <person name="Pangilinan J."/>
            <person name="Park H.-J."/>
            <person name="Ramirez L."/>
            <person name="Alfaro M."/>
            <person name="Sun H."/>
            <person name="Tritt A."/>
            <person name="Yoshinaga Y."/>
            <person name="Zwiers L.-H."/>
            <person name="Turgeon B."/>
            <person name="Goodwin S."/>
            <person name="Spatafora J."/>
            <person name="Crous P."/>
            <person name="Grigoriev I."/>
        </authorList>
    </citation>
    <scope>NUCLEOTIDE SEQUENCE</scope>
    <source>
        <strain evidence="7">CBS 675.92</strain>
    </source>
</reference>
<dbReference type="InterPro" id="IPR032382">
    <property type="entry name" value="AltA1"/>
</dbReference>